<dbReference type="Proteomes" id="UP000464577">
    <property type="component" value="Chromosome"/>
</dbReference>
<evidence type="ECO:0000256" key="1">
    <source>
        <dbReference type="ARBA" id="ARBA00022729"/>
    </source>
</evidence>
<dbReference type="SUPFAM" id="SSF69318">
    <property type="entry name" value="Integrin alpha N-terminal domain"/>
    <property type="match status" value="1"/>
</dbReference>
<evidence type="ECO:0000313" key="4">
    <source>
        <dbReference type="Proteomes" id="UP000464577"/>
    </source>
</evidence>
<dbReference type="GO" id="GO:0005509">
    <property type="term" value="F:calcium ion binding"/>
    <property type="evidence" value="ECO:0007669"/>
    <property type="project" value="InterPro"/>
</dbReference>
<accession>A0A6P1VSZ3</accession>
<dbReference type="AlphaFoldDB" id="A0A6P1VSZ3"/>
<dbReference type="InterPro" id="IPR006644">
    <property type="entry name" value="Cadg"/>
</dbReference>
<dbReference type="InterPro" id="IPR036179">
    <property type="entry name" value="Ig-like_dom_sf"/>
</dbReference>
<dbReference type="InterPro" id="IPR028994">
    <property type="entry name" value="Integrin_alpha_N"/>
</dbReference>
<evidence type="ECO:0000313" key="3">
    <source>
        <dbReference type="EMBL" id="QHV95538.1"/>
    </source>
</evidence>
<dbReference type="InterPro" id="IPR003599">
    <property type="entry name" value="Ig_sub"/>
</dbReference>
<dbReference type="InterPro" id="IPR013783">
    <property type="entry name" value="Ig-like_fold"/>
</dbReference>
<reference evidence="3 4" key="1">
    <citation type="submission" date="2019-11" db="EMBL/GenBank/DDBJ databases">
        <title>Spirosoma endbachense sp. nov., isolated from a natural salt meadow.</title>
        <authorList>
            <person name="Rojas J."/>
            <person name="Ambika Manirajan B."/>
            <person name="Ratering S."/>
            <person name="Suarez C."/>
            <person name="Geissler-Plaum R."/>
            <person name="Schnell S."/>
        </authorList>
    </citation>
    <scope>NUCLEOTIDE SEQUENCE [LARGE SCALE GENOMIC DNA]</scope>
    <source>
        <strain evidence="3 4">I-24</strain>
    </source>
</reference>
<dbReference type="GO" id="GO:0016020">
    <property type="term" value="C:membrane"/>
    <property type="evidence" value="ECO:0007669"/>
    <property type="project" value="InterPro"/>
</dbReference>
<evidence type="ECO:0000259" key="2">
    <source>
        <dbReference type="PROSITE" id="PS50835"/>
    </source>
</evidence>
<dbReference type="Pfam" id="PF13927">
    <property type="entry name" value="Ig_3"/>
    <property type="match status" value="1"/>
</dbReference>
<keyword evidence="1" id="KW-0732">Signal</keyword>
<dbReference type="InterPro" id="IPR007110">
    <property type="entry name" value="Ig-like_dom"/>
</dbReference>
<dbReference type="PANTHER" id="PTHR44103">
    <property type="entry name" value="PROPROTEIN CONVERTASE P"/>
    <property type="match status" value="1"/>
</dbReference>
<dbReference type="Gene3D" id="2.60.40.10">
    <property type="entry name" value="Immunoglobulins"/>
    <property type="match status" value="3"/>
</dbReference>
<dbReference type="InterPro" id="IPR015919">
    <property type="entry name" value="Cadherin-like_sf"/>
</dbReference>
<dbReference type="EMBL" id="CP045997">
    <property type="protein sequence ID" value="QHV95538.1"/>
    <property type="molecule type" value="Genomic_DNA"/>
</dbReference>
<dbReference type="SMART" id="SM00409">
    <property type="entry name" value="IG"/>
    <property type="match status" value="2"/>
</dbReference>
<organism evidence="3 4">
    <name type="scientific">Spirosoma endbachense</name>
    <dbReference type="NCBI Taxonomy" id="2666025"/>
    <lineage>
        <taxon>Bacteria</taxon>
        <taxon>Pseudomonadati</taxon>
        <taxon>Bacteroidota</taxon>
        <taxon>Cytophagia</taxon>
        <taxon>Cytophagales</taxon>
        <taxon>Cytophagaceae</taxon>
        <taxon>Spirosoma</taxon>
    </lineage>
</organism>
<proteinExistence type="predicted"/>
<dbReference type="SMART" id="SM00736">
    <property type="entry name" value="CADG"/>
    <property type="match status" value="1"/>
</dbReference>
<dbReference type="KEGG" id="senf:GJR95_11225"/>
<gene>
    <name evidence="3" type="ORF">GJR95_11225</name>
</gene>
<feature type="domain" description="Ig-like" evidence="2">
    <location>
        <begin position="416"/>
        <end position="496"/>
    </location>
</feature>
<dbReference type="Pfam" id="PF13517">
    <property type="entry name" value="FG-GAP_3"/>
    <property type="match status" value="2"/>
</dbReference>
<dbReference type="PANTHER" id="PTHR44103:SF1">
    <property type="entry name" value="PROPROTEIN CONVERTASE P"/>
    <property type="match status" value="1"/>
</dbReference>
<dbReference type="InterPro" id="IPR013517">
    <property type="entry name" value="FG-GAP"/>
</dbReference>
<dbReference type="PROSITE" id="PS50835">
    <property type="entry name" value="IG_LIKE"/>
    <property type="match status" value="1"/>
</dbReference>
<dbReference type="SUPFAM" id="SSF49313">
    <property type="entry name" value="Cadherin-like"/>
    <property type="match status" value="1"/>
</dbReference>
<dbReference type="SUPFAM" id="SSF48726">
    <property type="entry name" value="Immunoglobulin"/>
    <property type="match status" value="2"/>
</dbReference>
<sequence length="948" mass="99368">MNFFLPRVRLACLGGVLLLYWSMLTLTVQGQGFVRQISGDPFAPVNNTGPGSSPSLADLDGDGDLDLIITNFDGTIQYYTNTGAPPQSEQTVFTSAISPLPPPSGSSIQNLKFSFGDLDGDGDLDAVTGGLDGIITPYINNGTKTNPIFAQSSARTVTAAKRNTGARVSALFNDVSYPNEGYAYVSLADFDADGDLDMVVITSVAIHYLRNVGSSSAANFQEITGCDSPFYGIVRSGNYANPVVGDMDGDGDLDVALSGVPILYYRNIGTPSAPRFVQIVGEANPFDGIDLGFGSQLELGDLDKDGDLDAVGGQYSGSASYIKNVLQVTQQPTPTNVVTCVGSSVSTTVQADGDGAVYYQWYRHAQTTDAPIYGQTSATLQLYNVQASDAGVYYAQISSGGGTLFSDAFNLVVQKAAITQQPASTSNVAVGTNVVVPVLVSGPITNVQWYRNGQPAPNQNTPTLTLNSVTPADAGSYVLVATSPCNSVTSNAFSLSVSCSLAPPTLAASTLSTTNEPISVTASGCSGGTINWQPLGGTGTANGSIYTFSQPGNYTLTATCTQNGCTSSASNAVTLSIQGGTFAITTVNTLNCELFDAVKGGYYVTFAPQYTGQNSKPISFSVVNEKLVTSDPPPYTIRLYTDNPAITLVASQQFNNETNFRYEWWAACQSGSTPNNPPTTSGIADQTILLGQPYQLDLKNYFSDPDLQSLTFAAQGLPAGLNLSGSVISGTPTSSGTSPVSITATDPGGLSANASFQLTVTSGSETSEFTITGVSTINCEYISASSRRVTFNPQYAGVTGEPISFSVVSEKAPTTNPGPYTLDLYTDNPTITLSAKQGSISTTYAYNWLNVCSISSRIGVVESGKKLQVRVLGNPVSGKSIDVEISGVSGQAVQIELLDLQGKQLHHQSIQEAGTSDRVSVPLGYGRGLLMLQVHTEKEHQQVKLVKP</sequence>
<protein>
    <recommendedName>
        <fullName evidence="2">Ig-like domain-containing protein</fullName>
    </recommendedName>
</protein>
<keyword evidence="4" id="KW-1185">Reference proteome</keyword>
<name>A0A6P1VSZ3_9BACT</name>